<keyword evidence="8 10" id="KW-0368">Histidine biosynthesis</keyword>
<gene>
    <name evidence="11" type="primary">hisA_2</name>
    <name evidence="11" type="ORF">GETHOR_12600</name>
</gene>
<dbReference type="PANTHER" id="PTHR43090:SF2">
    <property type="entry name" value="1-(5-PHOSPHORIBOSYL)-5-[(5-PHOSPHORIBOSYLAMINO)METHYLIDENEAMINO] IMIDAZOLE-4-CARBOXAMIDE ISOMERASE"/>
    <property type="match status" value="1"/>
</dbReference>
<evidence type="ECO:0000256" key="8">
    <source>
        <dbReference type="ARBA" id="ARBA00023102"/>
    </source>
</evidence>
<dbReference type="EMBL" id="AP027079">
    <property type="protein sequence ID" value="BDU69159.1"/>
    <property type="molecule type" value="Genomic_DNA"/>
</dbReference>
<dbReference type="PANTHER" id="PTHR43090">
    <property type="entry name" value="1-(5-PHOSPHORIBOSYL)-5-[(5-PHOSPHORIBOSYLAMINO)METHYLIDENEAMINO] IMIDAZOLE-4-CARBOXAMIDE ISOMERASE"/>
    <property type="match status" value="1"/>
</dbReference>
<dbReference type="CDD" id="cd04732">
    <property type="entry name" value="HisA"/>
    <property type="match status" value="1"/>
</dbReference>
<dbReference type="InterPro" id="IPR044524">
    <property type="entry name" value="Isoase_HisA-like"/>
</dbReference>
<dbReference type="InterPro" id="IPR013785">
    <property type="entry name" value="Aldolase_TIM"/>
</dbReference>
<keyword evidence="6" id="KW-0963">Cytoplasm</keyword>
<dbReference type="InterPro" id="IPR006062">
    <property type="entry name" value="His_biosynth"/>
</dbReference>
<evidence type="ECO:0000256" key="3">
    <source>
        <dbReference type="ARBA" id="ARBA00005133"/>
    </source>
</evidence>
<dbReference type="Gene3D" id="3.20.20.70">
    <property type="entry name" value="Aldolase class I"/>
    <property type="match status" value="1"/>
</dbReference>
<evidence type="ECO:0000256" key="1">
    <source>
        <dbReference type="ARBA" id="ARBA00000901"/>
    </source>
</evidence>
<evidence type="ECO:0000256" key="4">
    <source>
        <dbReference type="ARBA" id="ARBA00009667"/>
    </source>
</evidence>
<dbReference type="Pfam" id="PF00977">
    <property type="entry name" value="His_biosynth"/>
    <property type="match status" value="1"/>
</dbReference>
<evidence type="ECO:0000256" key="7">
    <source>
        <dbReference type="ARBA" id="ARBA00022605"/>
    </source>
</evidence>
<keyword evidence="9 11" id="KW-0413">Isomerase</keyword>
<organism evidence="11 12">
    <name type="scientific">Geothrix oryzae</name>
    <dbReference type="NCBI Taxonomy" id="2927975"/>
    <lineage>
        <taxon>Bacteria</taxon>
        <taxon>Pseudomonadati</taxon>
        <taxon>Acidobacteriota</taxon>
        <taxon>Holophagae</taxon>
        <taxon>Holophagales</taxon>
        <taxon>Holophagaceae</taxon>
        <taxon>Geothrix</taxon>
    </lineage>
</organism>
<proteinExistence type="inferred from homology"/>
<dbReference type="EC" id="5.3.1.16" evidence="5"/>
<dbReference type="Proteomes" id="UP001242010">
    <property type="component" value="Chromosome"/>
</dbReference>
<comment type="pathway">
    <text evidence="3">Amino-acid biosynthesis; L-histidine biosynthesis; L-histidine from 5-phospho-alpha-D-ribose 1-diphosphate: step 4/9.</text>
</comment>
<evidence type="ECO:0000256" key="9">
    <source>
        <dbReference type="ARBA" id="ARBA00023235"/>
    </source>
</evidence>
<dbReference type="GO" id="GO:0016853">
    <property type="term" value="F:isomerase activity"/>
    <property type="evidence" value="ECO:0007669"/>
    <property type="project" value="UniProtKB-KW"/>
</dbReference>
<dbReference type="RefSeq" id="WP_286355788.1">
    <property type="nucleotide sequence ID" value="NZ_AP027079.1"/>
</dbReference>
<dbReference type="SUPFAM" id="SSF51366">
    <property type="entry name" value="Ribulose-phoshate binding barrel"/>
    <property type="match status" value="1"/>
</dbReference>
<evidence type="ECO:0000256" key="6">
    <source>
        <dbReference type="ARBA" id="ARBA00022490"/>
    </source>
</evidence>
<accession>A0ABN6UWL3</accession>
<evidence type="ECO:0000256" key="2">
    <source>
        <dbReference type="ARBA" id="ARBA00004496"/>
    </source>
</evidence>
<comment type="subcellular location">
    <subcellularLocation>
        <location evidence="2">Cytoplasm</location>
    </subcellularLocation>
</comment>
<dbReference type="InterPro" id="IPR023016">
    <property type="entry name" value="HisA/PriA"/>
</dbReference>
<keyword evidence="12" id="KW-1185">Reference proteome</keyword>
<evidence type="ECO:0000313" key="12">
    <source>
        <dbReference type="Proteomes" id="UP001242010"/>
    </source>
</evidence>
<keyword evidence="7 10" id="KW-0028">Amino-acid biosynthesis</keyword>
<reference evidence="12" key="1">
    <citation type="journal article" date="2023" name="Int. J. Syst. Evol. Microbiol.">
        <title>Mesoterricola silvestris gen. nov., sp. nov., Mesoterricola sediminis sp. nov., Geothrix oryzae sp. nov., Geothrix edaphica sp. nov., Geothrix rubra sp. nov., and Geothrix limicola sp. nov., six novel members of Acidobacteriota isolated from soils.</title>
        <authorList>
            <person name="Itoh H."/>
            <person name="Sugisawa Y."/>
            <person name="Mise K."/>
            <person name="Xu Z."/>
            <person name="Kuniyasu M."/>
            <person name="Ushijima N."/>
            <person name="Kawano K."/>
            <person name="Kobayashi E."/>
            <person name="Shiratori Y."/>
            <person name="Masuda Y."/>
            <person name="Senoo K."/>
        </authorList>
    </citation>
    <scope>NUCLEOTIDE SEQUENCE [LARGE SCALE GENOMIC DNA]</scope>
    <source>
        <strain evidence="12">Red222</strain>
    </source>
</reference>
<evidence type="ECO:0000256" key="5">
    <source>
        <dbReference type="ARBA" id="ARBA00012550"/>
    </source>
</evidence>
<comment type="catalytic activity">
    <reaction evidence="1">
        <text>1-(5-phospho-beta-D-ribosyl)-5-[(5-phospho-beta-D-ribosylamino)methylideneamino]imidazole-4-carboxamide = 5-[(5-phospho-1-deoxy-D-ribulos-1-ylimino)methylamino]-1-(5-phospho-beta-D-ribosyl)imidazole-4-carboxamide</text>
        <dbReference type="Rhea" id="RHEA:15469"/>
        <dbReference type="ChEBI" id="CHEBI:58435"/>
        <dbReference type="ChEBI" id="CHEBI:58525"/>
        <dbReference type="EC" id="5.3.1.16"/>
    </reaction>
</comment>
<dbReference type="InterPro" id="IPR011060">
    <property type="entry name" value="RibuloseP-bd_barrel"/>
</dbReference>
<evidence type="ECO:0000313" key="11">
    <source>
        <dbReference type="EMBL" id="BDU69159.1"/>
    </source>
</evidence>
<sequence length="237" mass="25030">MQLIPSMDLLQGRLVRLRHGDPQQATFYDLTPEAWVVRLIAAGARRIHLVDLDGAFGGSRQGAFTRFPERFPEVRFQLGGGLRDRQAIEEVLDLGFDAVVGTLAVEQPSALRGLPGDRIVAALDLKGDRIVTRGWQSSSACASTDVFEALLTLGFDRALVTDVSRDGTLEGPGVEAAAWVAGEGFRVQASGGVKGLSDLAPLIEIPGVVGAISGKALMEGFIPLDAPSTRVALEGGA</sequence>
<protein>
    <recommendedName>
        <fullName evidence="5">1-(5-phosphoribosyl)-5-[(5-phosphoribosylamino)methylideneamino]imidazole-4-carboxamideisomerase</fullName>
        <ecNumber evidence="5">5.3.1.16</ecNumber>
    </recommendedName>
</protein>
<evidence type="ECO:0000256" key="10">
    <source>
        <dbReference type="RuleBase" id="RU003657"/>
    </source>
</evidence>
<name>A0ABN6UWL3_9BACT</name>
<comment type="similarity">
    <text evidence="4 10">Belongs to the HisA/HisF family.</text>
</comment>